<evidence type="ECO:0000313" key="11">
    <source>
        <dbReference type="EMBL" id="MXY33419.1"/>
    </source>
</evidence>
<keyword evidence="6 9" id="KW-1133">Transmembrane helix</keyword>
<comment type="similarity">
    <text evidence="8 9">Belongs to the TRAP transporter small permease family.</text>
</comment>
<dbReference type="PANTHER" id="PTHR35011">
    <property type="entry name" value="2,3-DIKETO-L-GULONATE TRAP TRANSPORTER SMALL PERMEASE PROTEIN YIAM"/>
    <property type="match status" value="1"/>
</dbReference>
<organism evidence="11">
    <name type="scientific">Boseongicola sp. SB0664_bin_43</name>
    <dbReference type="NCBI Taxonomy" id="2604844"/>
    <lineage>
        <taxon>Bacteria</taxon>
        <taxon>Pseudomonadati</taxon>
        <taxon>Pseudomonadota</taxon>
        <taxon>Alphaproteobacteria</taxon>
        <taxon>Rhodobacterales</taxon>
        <taxon>Paracoccaceae</taxon>
        <taxon>Boseongicola</taxon>
    </lineage>
</organism>
<evidence type="ECO:0000256" key="2">
    <source>
        <dbReference type="ARBA" id="ARBA00022448"/>
    </source>
</evidence>
<evidence type="ECO:0000256" key="7">
    <source>
        <dbReference type="ARBA" id="ARBA00023136"/>
    </source>
</evidence>
<name>A0A6B0Y0K0_9RHOB</name>
<feature type="transmembrane region" description="Helical" evidence="9">
    <location>
        <begin position="12"/>
        <end position="32"/>
    </location>
</feature>
<keyword evidence="3" id="KW-1003">Cell membrane</keyword>
<gene>
    <name evidence="11" type="ORF">F4Y60_04890</name>
</gene>
<keyword evidence="4 9" id="KW-0997">Cell inner membrane</keyword>
<feature type="domain" description="Tripartite ATP-independent periplasmic transporters DctQ component" evidence="10">
    <location>
        <begin position="27"/>
        <end position="154"/>
    </location>
</feature>
<proteinExistence type="inferred from homology"/>
<keyword evidence="7 9" id="KW-0472">Membrane</keyword>
<evidence type="ECO:0000256" key="9">
    <source>
        <dbReference type="RuleBase" id="RU369079"/>
    </source>
</evidence>
<evidence type="ECO:0000256" key="5">
    <source>
        <dbReference type="ARBA" id="ARBA00022692"/>
    </source>
</evidence>
<dbReference type="EMBL" id="VXRY01000193">
    <property type="protein sequence ID" value="MXY33419.1"/>
    <property type="molecule type" value="Genomic_DNA"/>
</dbReference>
<dbReference type="GO" id="GO:0015740">
    <property type="term" value="P:C4-dicarboxylate transport"/>
    <property type="evidence" value="ECO:0007669"/>
    <property type="project" value="TreeGrafter"/>
</dbReference>
<evidence type="ECO:0000256" key="6">
    <source>
        <dbReference type="ARBA" id="ARBA00022989"/>
    </source>
</evidence>
<comment type="caution">
    <text evidence="11">The sequence shown here is derived from an EMBL/GenBank/DDBJ whole genome shotgun (WGS) entry which is preliminary data.</text>
</comment>
<evidence type="ECO:0000256" key="3">
    <source>
        <dbReference type="ARBA" id="ARBA00022475"/>
    </source>
</evidence>
<dbReference type="PANTHER" id="PTHR35011:SF10">
    <property type="entry name" value="TRAP TRANSPORTER SMALL PERMEASE PROTEIN"/>
    <property type="match status" value="1"/>
</dbReference>
<sequence length="174" mass="19304">MVPFVRAYDRLIVMLALVASVMVGAVFVLIVVDVGMRTAGLRPPVFSSAVSEYALIYVTMLAAPWLVRERGHVRIDSFLGFMPEAARRQVERFLILVCITLCLLATWLAGEFAIEFWRKDTIDVRSIEIPRALLFVPLSVGFFLCAVEFARMLVIGEALTAPGDGDHAPFEGEI</sequence>
<evidence type="ECO:0000259" key="10">
    <source>
        <dbReference type="Pfam" id="PF04290"/>
    </source>
</evidence>
<comment type="subcellular location">
    <subcellularLocation>
        <location evidence="1 9">Cell inner membrane</location>
        <topology evidence="1 9">Multi-pass membrane protein</topology>
    </subcellularLocation>
</comment>
<evidence type="ECO:0000256" key="8">
    <source>
        <dbReference type="ARBA" id="ARBA00038436"/>
    </source>
</evidence>
<feature type="transmembrane region" description="Helical" evidence="9">
    <location>
        <begin position="93"/>
        <end position="114"/>
    </location>
</feature>
<protein>
    <recommendedName>
        <fullName evidence="9">TRAP transporter small permease protein</fullName>
    </recommendedName>
</protein>
<dbReference type="InterPro" id="IPR055348">
    <property type="entry name" value="DctQ"/>
</dbReference>
<dbReference type="GO" id="GO:0022857">
    <property type="term" value="F:transmembrane transporter activity"/>
    <property type="evidence" value="ECO:0007669"/>
    <property type="project" value="UniProtKB-UniRule"/>
</dbReference>
<dbReference type="Pfam" id="PF04290">
    <property type="entry name" value="DctQ"/>
    <property type="match status" value="1"/>
</dbReference>
<dbReference type="GO" id="GO:0005886">
    <property type="term" value="C:plasma membrane"/>
    <property type="evidence" value="ECO:0007669"/>
    <property type="project" value="UniProtKB-SubCell"/>
</dbReference>
<keyword evidence="2 9" id="KW-0813">Transport</keyword>
<dbReference type="AlphaFoldDB" id="A0A6B0Y0K0"/>
<evidence type="ECO:0000256" key="1">
    <source>
        <dbReference type="ARBA" id="ARBA00004429"/>
    </source>
</evidence>
<feature type="transmembrane region" description="Helical" evidence="9">
    <location>
        <begin position="134"/>
        <end position="154"/>
    </location>
</feature>
<accession>A0A6B0Y0K0</accession>
<feature type="transmembrane region" description="Helical" evidence="9">
    <location>
        <begin position="44"/>
        <end position="67"/>
    </location>
</feature>
<reference evidence="11" key="1">
    <citation type="submission" date="2019-09" db="EMBL/GenBank/DDBJ databases">
        <title>Characterisation of the sponge microbiome using genome-centric metagenomics.</title>
        <authorList>
            <person name="Engelberts J.P."/>
            <person name="Robbins S.J."/>
            <person name="De Goeij J.M."/>
            <person name="Aranda M."/>
            <person name="Bell S.C."/>
            <person name="Webster N.S."/>
        </authorList>
    </citation>
    <scope>NUCLEOTIDE SEQUENCE</scope>
    <source>
        <strain evidence="11">SB0664_bin_43</strain>
    </source>
</reference>
<comment type="subunit">
    <text evidence="9">The complex comprises the extracytoplasmic solute receptor protein and the two transmembrane proteins.</text>
</comment>
<evidence type="ECO:0000256" key="4">
    <source>
        <dbReference type="ARBA" id="ARBA00022519"/>
    </source>
</evidence>
<dbReference type="InterPro" id="IPR007387">
    <property type="entry name" value="TRAP_DctQ"/>
</dbReference>
<keyword evidence="5 9" id="KW-0812">Transmembrane</keyword>
<comment type="function">
    <text evidence="9">Part of the tripartite ATP-independent periplasmic (TRAP) transport system.</text>
</comment>